<keyword evidence="14" id="KW-1185">Reference proteome</keyword>
<dbReference type="PANTHER" id="PTHR43221">
    <property type="entry name" value="PROTEASE HTPX"/>
    <property type="match status" value="1"/>
</dbReference>
<comment type="cofactor">
    <cofactor evidence="10">
        <name>Zn(2+)</name>
        <dbReference type="ChEBI" id="CHEBI:29105"/>
    </cofactor>
    <text evidence="10">Binds 1 zinc ion per subunit.</text>
</comment>
<reference evidence="13 14" key="1">
    <citation type="submission" date="2015-12" db="EMBL/GenBank/DDBJ databases">
        <title>Haloprofundus marisrubri gen. nov., sp. nov., an extremely halophilic archaeon isolated from the Discovery deep brine-seawater interface in the Red Sea.</title>
        <authorList>
            <person name="Zhang G."/>
            <person name="Stingl U."/>
            <person name="Rashid M."/>
        </authorList>
    </citation>
    <scope>NUCLEOTIDE SEQUENCE [LARGE SCALE GENOMIC DNA]</scope>
    <source>
        <strain evidence="13 14">SB9</strain>
    </source>
</reference>
<keyword evidence="5 10" id="KW-0378">Hydrolase</keyword>
<name>A0A0W1R645_9EURY</name>
<dbReference type="OrthoDB" id="28389at2157"/>
<evidence type="ECO:0000256" key="2">
    <source>
        <dbReference type="ARBA" id="ARBA00022670"/>
    </source>
</evidence>
<dbReference type="Gene3D" id="3.30.2010.10">
    <property type="entry name" value="Metalloproteases ('zincins'), catalytic domain"/>
    <property type="match status" value="1"/>
</dbReference>
<dbReference type="STRING" id="1514971.AUR64_19155"/>
<feature type="transmembrane region" description="Helical" evidence="11">
    <location>
        <begin position="195"/>
        <end position="216"/>
    </location>
</feature>
<evidence type="ECO:0000256" key="3">
    <source>
        <dbReference type="ARBA" id="ARBA00022692"/>
    </source>
</evidence>
<comment type="similarity">
    <text evidence="10">Belongs to the peptidase M48 family.</text>
</comment>
<evidence type="ECO:0000256" key="9">
    <source>
        <dbReference type="ARBA" id="ARBA00023136"/>
    </source>
</evidence>
<evidence type="ECO:0000256" key="1">
    <source>
        <dbReference type="ARBA" id="ARBA00022475"/>
    </source>
</evidence>
<dbReference type="RefSeq" id="WP_058583072.1">
    <property type="nucleotide sequence ID" value="NZ_LOPU01000031.1"/>
</dbReference>
<accession>A0A0W1R645</accession>
<evidence type="ECO:0000256" key="10">
    <source>
        <dbReference type="RuleBase" id="RU003983"/>
    </source>
</evidence>
<dbReference type="EMBL" id="LOPU01000031">
    <property type="protein sequence ID" value="KTG08352.1"/>
    <property type="molecule type" value="Genomic_DNA"/>
</dbReference>
<keyword evidence="7 11" id="KW-1133">Transmembrane helix</keyword>
<organism evidence="13 14">
    <name type="scientific">Haloprofundus marisrubri</name>
    <dbReference type="NCBI Taxonomy" id="1514971"/>
    <lineage>
        <taxon>Archaea</taxon>
        <taxon>Methanobacteriati</taxon>
        <taxon>Methanobacteriota</taxon>
        <taxon>Stenosarchaea group</taxon>
        <taxon>Halobacteria</taxon>
        <taxon>Halobacteriales</taxon>
        <taxon>Haloferacaceae</taxon>
        <taxon>Haloprofundus</taxon>
    </lineage>
</organism>
<evidence type="ECO:0000256" key="4">
    <source>
        <dbReference type="ARBA" id="ARBA00022723"/>
    </source>
</evidence>
<proteinExistence type="inferred from homology"/>
<keyword evidence="6 10" id="KW-0862">Zinc</keyword>
<dbReference type="Pfam" id="PF01435">
    <property type="entry name" value="Peptidase_M48"/>
    <property type="match status" value="1"/>
</dbReference>
<evidence type="ECO:0000256" key="5">
    <source>
        <dbReference type="ARBA" id="ARBA00022801"/>
    </source>
</evidence>
<evidence type="ECO:0000256" key="11">
    <source>
        <dbReference type="SAM" id="Phobius"/>
    </source>
</evidence>
<dbReference type="GO" id="GO:0046872">
    <property type="term" value="F:metal ion binding"/>
    <property type="evidence" value="ECO:0007669"/>
    <property type="project" value="UniProtKB-KW"/>
</dbReference>
<keyword evidence="1" id="KW-1003">Cell membrane</keyword>
<dbReference type="InterPro" id="IPR001915">
    <property type="entry name" value="Peptidase_M48"/>
</dbReference>
<keyword evidence="2 10" id="KW-0645">Protease</keyword>
<evidence type="ECO:0000259" key="12">
    <source>
        <dbReference type="Pfam" id="PF01435"/>
    </source>
</evidence>
<feature type="domain" description="Peptidase M48" evidence="12">
    <location>
        <begin position="80"/>
        <end position="331"/>
    </location>
</feature>
<dbReference type="GO" id="GO:0004222">
    <property type="term" value="F:metalloendopeptidase activity"/>
    <property type="evidence" value="ECO:0007669"/>
    <property type="project" value="InterPro"/>
</dbReference>
<feature type="transmembrane region" description="Helical" evidence="11">
    <location>
        <begin position="38"/>
        <end position="59"/>
    </location>
</feature>
<keyword evidence="8 10" id="KW-0482">Metalloprotease</keyword>
<dbReference type="AlphaFoldDB" id="A0A0W1R645"/>
<evidence type="ECO:0000313" key="13">
    <source>
        <dbReference type="EMBL" id="KTG08352.1"/>
    </source>
</evidence>
<evidence type="ECO:0000256" key="6">
    <source>
        <dbReference type="ARBA" id="ARBA00022833"/>
    </source>
</evidence>
<evidence type="ECO:0000256" key="8">
    <source>
        <dbReference type="ARBA" id="ARBA00023049"/>
    </source>
</evidence>
<comment type="caution">
    <text evidence="13">The sequence shown here is derived from an EMBL/GenBank/DDBJ whole genome shotgun (WGS) entry which is preliminary data.</text>
</comment>
<dbReference type="GO" id="GO:0006508">
    <property type="term" value="P:proteolysis"/>
    <property type="evidence" value="ECO:0007669"/>
    <property type="project" value="UniProtKB-KW"/>
</dbReference>
<dbReference type="PANTHER" id="PTHR43221:SF2">
    <property type="entry name" value="PROTEASE HTPX HOMOLOG"/>
    <property type="match status" value="1"/>
</dbReference>
<keyword evidence="3 11" id="KW-0812">Transmembrane</keyword>
<sequence>MDRSLLARMAFATVLLGVVALVFTAALVAGFAGLAVFFGWPMVVAPVGAAVVLLGFGALELTQGARVVREADAYEVDAETAPRLHRVARSVAQQADLPMPAIAVSDDDAPEAFVTGYTAGSATLVVSLGMLRALDDAELRAVVAHELAHVKNRDVALMTAISVPTAVASRLHELSSATSERLTSGSGGAVRGRGLVFVVAFLSAVVALIAGLFSFVGRSLIASFSRVRELAADRGAVAITGDPASLASALASIETELGKHPVEDLRSAQSVAAFTVVSPEQVEPDEPLMLGAEGDEPATLTYYSDRYDAFVYRTFLRTHPSVNDRVSRLQAAEREVQSR</sequence>
<gene>
    <name evidence="13" type="ORF">AUR64_19155</name>
</gene>
<evidence type="ECO:0000256" key="7">
    <source>
        <dbReference type="ARBA" id="ARBA00022989"/>
    </source>
</evidence>
<dbReference type="InterPro" id="IPR050083">
    <property type="entry name" value="HtpX_protease"/>
</dbReference>
<dbReference type="Proteomes" id="UP000054387">
    <property type="component" value="Unassembled WGS sequence"/>
</dbReference>
<evidence type="ECO:0000313" key="14">
    <source>
        <dbReference type="Proteomes" id="UP000054387"/>
    </source>
</evidence>
<keyword evidence="4" id="KW-0479">Metal-binding</keyword>
<protein>
    <recommendedName>
        <fullName evidence="12">Peptidase M48 domain-containing protein</fullName>
    </recommendedName>
</protein>
<feature type="transmembrane region" description="Helical" evidence="11">
    <location>
        <begin position="12"/>
        <end position="32"/>
    </location>
</feature>
<dbReference type="CDD" id="cd07327">
    <property type="entry name" value="M48B_HtpX_like"/>
    <property type="match status" value="1"/>
</dbReference>
<keyword evidence="9 11" id="KW-0472">Membrane</keyword>